<dbReference type="GO" id="GO:0005975">
    <property type="term" value="P:carbohydrate metabolic process"/>
    <property type="evidence" value="ECO:0007669"/>
    <property type="project" value="InterPro"/>
</dbReference>
<keyword evidence="2" id="KW-0732">Signal</keyword>
<evidence type="ECO:0008006" key="8">
    <source>
        <dbReference type="Google" id="ProtNLM"/>
    </source>
</evidence>
<dbReference type="OrthoDB" id="10036721at2759"/>
<dbReference type="InterPro" id="IPR008928">
    <property type="entry name" value="6-hairpin_glycosidase_sf"/>
</dbReference>
<name>A0A8H7IU95_9PLEO</name>
<evidence type="ECO:0000259" key="5">
    <source>
        <dbReference type="Pfam" id="PF17390"/>
    </source>
</evidence>
<dbReference type="PANTHER" id="PTHR34987">
    <property type="entry name" value="C, PUTATIVE (AFU_ORTHOLOGUE AFUA_3G02880)-RELATED"/>
    <property type="match status" value="1"/>
</dbReference>
<reference evidence="6" key="2">
    <citation type="submission" date="2020-09" db="EMBL/GenBank/DDBJ databases">
        <title>Reference genome assembly for Australian Ascochyta lentis isolate Al4.</title>
        <authorList>
            <person name="Lee R.C."/>
            <person name="Farfan-Caceres L.M."/>
            <person name="Debler J.W."/>
            <person name="Williams A.H."/>
            <person name="Henares B.M."/>
        </authorList>
    </citation>
    <scope>NUCLEOTIDE SEQUENCE</scope>
    <source>
        <strain evidence="6">Al4</strain>
    </source>
</reference>
<dbReference type="Pfam" id="PF14295">
    <property type="entry name" value="PAN_4"/>
    <property type="match status" value="3"/>
</dbReference>
<evidence type="ECO:0000259" key="4">
    <source>
        <dbReference type="Pfam" id="PF17389"/>
    </source>
</evidence>
<gene>
    <name evidence="6" type="ORF">EKO04_010850</name>
</gene>
<feature type="domain" description="Alpha-L-rhamnosidase six-hairpin glycosidase" evidence="4">
    <location>
        <begin position="881"/>
        <end position="1214"/>
    </location>
</feature>
<evidence type="ECO:0000256" key="1">
    <source>
        <dbReference type="SAM" id="MobiDB-lite"/>
    </source>
</evidence>
<evidence type="ECO:0000259" key="3">
    <source>
        <dbReference type="Pfam" id="PF14295"/>
    </source>
</evidence>
<dbReference type="Pfam" id="PF17389">
    <property type="entry name" value="Bac_rhamnosid6H"/>
    <property type="match status" value="1"/>
</dbReference>
<organism evidence="6 7">
    <name type="scientific">Ascochyta lentis</name>
    <dbReference type="NCBI Taxonomy" id="205686"/>
    <lineage>
        <taxon>Eukaryota</taxon>
        <taxon>Fungi</taxon>
        <taxon>Dikarya</taxon>
        <taxon>Ascomycota</taxon>
        <taxon>Pezizomycotina</taxon>
        <taxon>Dothideomycetes</taxon>
        <taxon>Pleosporomycetidae</taxon>
        <taxon>Pleosporales</taxon>
        <taxon>Pleosporineae</taxon>
        <taxon>Didymellaceae</taxon>
        <taxon>Ascochyta</taxon>
    </lineage>
</organism>
<dbReference type="Proteomes" id="UP000651452">
    <property type="component" value="Unassembled WGS sequence"/>
</dbReference>
<reference evidence="6" key="1">
    <citation type="submission" date="2018-12" db="EMBL/GenBank/DDBJ databases">
        <authorList>
            <person name="Syme R.A."/>
            <person name="Farfan-Caceres L."/>
            <person name="Lichtenzveig J."/>
        </authorList>
    </citation>
    <scope>NUCLEOTIDE SEQUENCE</scope>
    <source>
        <strain evidence="6">Al4</strain>
    </source>
</reference>
<sequence length="1348" mass="141898">MSSFTTLLASVLVVKTLVSGASLPIRLSQRDAEPTCLGKDQGTTFTSVTSEGAYDIICGQDYLGGDLRSFQVETLNGCLTACDTERSCVAVAYANSVCYLKNQLTTAVPNTAVWSAKKQNAQSPSLSCLNNADNGKTYLATKGAFKIICGQEYGGGDLTSASTASFEACIEACVATTQCIDVSYVNGACYLKQKVSTLIDASYVWTAQLINPPSTSGTQDELTCVDNKDNGKSYTTKNGGTYIVECGVDHAGGDLRSVDSTTFETCMDACDAASSCVDMSWVWGTCYLKNTLTEGSAVGHVWTGRLDKVAQVSPVLSTTLSVPTDSASLSTITFLSIPPTTSISISSMDNPGSVFSVPSTTILASSDAASSSMVSPVPTSSTSLTPSASSAPPSSSTAFSTPTQTPGPSSSVVVVSSATVTLSASSSSISSTSSPTDVASSSISSSATISAALSLSTDFCLRIVTPNILTTGNYITNVGVGANLVIGSLDTPRPVIRFKLESSGRLVTTTGNIISVAGTPGNVSVMRPYTPAVVNANPACSASKGGFTWVAFAFGGNLRILSESTAPIFDYGIDVEGFPTFEVVAASGDTSGLEISYSETLEVLKNSATSDGPVGLAAAMDSYRINYYNITKPSTHINRLIQGGFRYQKFALSTPGKLVLARVGVKSTTSTTPITSLPGSFQCSDSRLTRIWQTGARTIQLNEIPAFTVPDFWKVSSEGSMVESQSPQVLFGAAASALVQYDVSFEVKPIAKGFSFSVLSSTLNDGIYIWCNIANGSISANTGSTEAKTDFLAFATLPENITIGSWHRLKATVDPSAITVYIDEAMVLNFSQTYSFYGSFGLGAALGHSALFRNLSATSPTSDFVYSEQLNHTSFLTDFLMGSNPLATTVDGSKRDRIAYTGDLDVAVGSTMASTNGVEYIRGTLDLIGSYQLTPGFFTPTAKIQQKPLDEPIDANITGLIGYSFNLVTAVASFYQYTSDLSIAKEWAPRIVRMLDWADSQVLPSSGLLNVSNPAFGGDWNYYDPVQAGVVTKFNMVYAHALQSSLTLLEDAGMETTTYISRLNALRIAINTHLWSDELGAYHLSEQMADGFGQDSNALAILAGVTNSNHSSMQVLGAMKQLSTPSGPLAFSNKTVAAGFRKLISPYASAYHLRAAFSVRDQGVAKELLQNLWYPMANPHGANYTGCFWETLDADGGPGLGAITSMCHAWAGGPTGELSTYVLGVQAVKPGFREWQISPITLGLTWASGKIPVPGGEIVVAWNATDDGITNLIIESPAGTNGSVSLPAACGRSTWELNGRAVKSEDGTFKVSGGKKLSFSLTQGRNKTKAIPEPRAGAVLSEDFYINI</sequence>
<dbReference type="InterPro" id="IPR035396">
    <property type="entry name" value="Bac_rhamnosid6H"/>
</dbReference>
<evidence type="ECO:0000313" key="7">
    <source>
        <dbReference type="Proteomes" id="UP000651452"/>
    </source>
</evidence>
<feature type="chain" id="PRO_5034761222" description="Alpha-L-rhamnosidase" evidence="2">
    <location>
        <begin position="21"/>
        <end position="1348"/>
    </location>
</feature>
<keyword evidence="7" id="KW-1185">Reference proteome</keyword>
<dbReference type="PANTHER" id="PTHR34987:SF4">
    <property type="entry name" value="ALPHA-L-RHAMNOSIDASE C-TERMINAL DOMAIN-CONTAINING PROTEIN"/>
    <property type="match status" value="1"/>
</dbReference>
<dbReference type="Gene3D" id="3.50.4.10">
    <property type="entry name" value="Hepatocyte Growth Factor"/>
    <property type="match status" value="3"/>
</dbReference>
<feature type="domain" description="Apple" evidence="3">
    <location>
        <begin position="152"/>
        <end position="192"/>
    </location>
</feature>
<dbReference type="InterPro" id="IPR003609">
    <property type="entry name" value="Pan_app"/>
</dbReference>
<feature type="region of interest" description="Disordered" evidence="1">
    <location>
        <begin position="371"/>
        <end position="411"/>
    </location>
</feature>
<dbReference type="Gene3D" id="2.60.120.560">
    <property type="entry name" value="Exo-inulinase, domain 1"/>
    <property type="match status" value="1"/>
</dbReference>
<dbReference type="InterPro" id="IPR035398">
    <property type="entry name" value="Bac_rhamnosid_C"/>
</dbReference>
<accession>A0A8H7IU95</accession>
<dbReference type="Gene3D" id="1.50.10.10">
    <property type="match status" value="1"/>
</dbReference>
<dbReference type="InterPro" id="IPR012341">
    <property type="entry name" value="6hp_glycosidase-like_sf"/>
</dbReference>
<feature type="domain" description="Apple" evidence="3">
    <location>
        <begin position="248"/>
        <end position="286"/>
    </location>
</feature>
<protein>
    <recommendedName>
        <fullName evidence="8">Alpha-L-rhamnosidase</fullName>
    </recommendedName>
</protein>
<comment type="caution">
    <text evidence="6">The sequence shown here is derived from an EMBL/GenBank/DDBJ whole genome shotgun (WGS) entry which is preliminary data.</text>
</comment>
<dbReference type="EMBL" id="RZGK01000021">
    <property type="protein sequence ID" value="KAF9691094.1"/>
    <property type="molecule type" value="Genomic_DNA"/>
</dbReference>
<feature type="domain" description="Apple" evidence="3">
    <location>
        <begin position="61"/>
        <end position="101"/>
    </location>
</feature>
<dbReference type="Gene3D" id="2.60.420.10">
    <property type="entry name" value="Maltose phosphorylase, domain 3"/>
    <property type="match status" value="1"/>
</dbReference>
<dbReference type="SUPFAM" id="SSF48208">
    <property type="entry name" value="Six-hairpin glycosidases"/>
    <property type="match status" value="1"/>
</dbReference>
<evidence type="ECO:0000313" key="6">
    <source>
        <dbReference type="EMBL" id="KAF9691094.1"/>
    </source>
</evidence>
<feature type="domain" description="Alpha-L-rhamnosidase C-terminal" evidence="5">
    <location>
        <begin position="1224"/>
        <end position="1289"/>
    </location>
</feature>
<evidence type="ECO:0000256" key="2">
    <source>
        <dbReference type="SAM" id="SignalP"/>
    </source>
</evidence>
<feature type="signal peptide" evidence="2">
    <location>
        <begin position="1"/>
        <end position="20"/>
    </location>
</feature>
<dbReference type="Pfam" id="PF17390">
    <property type="entry name" value="Bac_rhamnosid_C"/>
    <property type="match status" value="1"/>
</dbReference>
<dbReference type="GO" id="GO:0003824">
    <property type="term" value="F:catalytic activity"/>
    <property type="evidence" value="ECO:0007669"/>
    <property type="project" value="UniProtKB-ARBA"/>
</dbReference>
<proteinExistence type="predicted"/>